<feature type="signal peptide" evidence="1">
    <location>
        <begin position="1"/>
        <end position="25"/>
    </location>
</feature>
<dbReference type="GO" id="GO:0006032">
    <property type="term" value="P:chitin catabolic process"/>
    <property type="evidence" value="ECO:0007669"/>
    <property type="project" value="TreeGrafter"/>
</dbReference>
<dbReference type="SUPFAM" id="SSF51445">
    <property type="entry name" value="(Trans)glycosidases"/>
    <property type="match status" value="1"/>
</dbReference>
<evidence type="ECO:0000313" key="3">
    <source>
        <dbReference type="EMBL" id="PON67959.1"/>
    </source>
</evidence>
<dbReference type="Gene3D" id="3.20.20.80">
    <property type="entry name" value="Glycosidases"/>
    <property type="match status" value="1"/>
</dbReference>
<dbReference type="InterPro" id="IPR011583">
    <property type="entry name" value="Chitinase_II/V-like_cat"/>
</dbReference>
<dbReference type="GO" id="GO:0004568">
    <property type="term" value="F:chitinase activity"/>
    <property type="evidence" value="ECO:0007669"/>
    <property type="project" value="TreeGrafter"/>
</dbReference>
<dbReference type="SMART" id="SM00636">
    <property type="entry name" value="Glyco_18"/>
    <property type="match status" value="1"/>
</dbReference>
<evidence type="ECO:0000313" key="4">
    <source>
        <dbReference type="Proteomes" id="UP000237105"/>
    </source>
</evidence>
<keyword evidence="1" id="KW-0732">Signal</keyword>
<dbReference type="OrthoDB" id="73875at2759"/>
<proteinExistence type="predicted"/>
<reference evidence="4" key="1">
    <citation type="submission" date="2016-06" db="EMBL/GenBank/DDBJ databases">
        <title>Parallel loss of symbiosis genes in relatives of nitrogen-fixing non-legume Parasponia.</title>
        <authorList>
            <person name="Van Velzen R."/>
            <person name="Holmer R."/>
            <person name="Bu F."/>
            <person name="Rutten L."/>
            <person name="Van Zeijl A."/>
            <person name="Liu W."/>
            <person name="Santuari L."/>
            <person name="Cao Q."/>
            <person name="Sharma T."/>
            <person name="Shen D."/>
            <person name="Roswanjaya Y."/>
            <person name="Wardhani T."/>
            <person name="Kalhor M.S."/>
            <person name="Jansen J."/>
            <person name="Van den Hoogen J."/>
            <person name="Gungor B."/>
            <person name="Hartog M."/>
            <person name="Hontelez J."/>
            <person name="Verver J."/>
            <person name="Yang W.-C."/>
            <person name="Schijlen E."/>
            <person name="Repin R."/>
            <person name="Schilthuizen M."/>
            <person name="Schranz E."/>
            <person name="Heidstra R."/>
            <person name="Miyata K."/>
            <person name="Fedorova E."/>
            <person name="Kohlen W."/>
            <person name="Bisseling T."/>
            <person name="Smit S."/>
            <person name="Geurts R."/>
        </authorList>
    </citation>
    <scope>NUCLEOTIDE SEQUENCE [LARGE SCALE GENOMIC DNA]</scope>
    <source>
        <strain evidence="4">cv. WU1-14</strain>
    </source>
</reference>
<sequence>MAARTSITILFHVLLLSSKLQPSKTQNWIQAGYWYSGSEYPVSGIDSALFTHLLCAFAYINSSTYELFISSDDEQSFSTFTATVRQRNPAIITLLSIGGGSFDPTIFSSMANTSSHRKSFIDSSIRTARLYGFQGLDLMWVSPETIPDMTNLGTLIQEWREATEAEAAKNATSGLPPLLLTAAVEIFPIIYSATYPVNSMEKNLNWVNVMAL</sequence>
<dbReference type="InterPro" id="IPR017853">
    <property type="entry name" value="GH"/>
</dbReference>
<dbReference type="PANTHER" id="PTHR11177:SF369">
    <property type="entry name" value="CLASS V CHITINASE-LIKE"/>
    <property type="match status" value="1"/>
</dbReference>
<accession>A0A2P5D3T1</accession>
<name>A0A2P5D3T1_PARAD</name>
<dbReference type="EMBL" id="JXTB01000067">
    <property type="protein sequence ID" value="PON67959.1"/>
    <property type="molecule type" value="Genomic_DNA"/>
</dbReference>
<dbReference type="PANTHER" id="PTHR11177">
    <property type="entry name" value="CHITINASE"/>
    <property type="match status" value="1"/>
</dbReference>
<dbReference type="InterPro" id="IPR001223">
    <property type="entry name" value="Glyco_hydro18_cat"/>
</dbReference>
<dbReference type="PROSITE" id="PS51910">
    <property type="entry name" value="GH18_2"/>
    <property type="match status" value="1"/>
</dbReference>
<keyword evidence="4" id="KW-1185">Reference proteome</keyword>
<dbReference type="GO" id="GO:0005975">
    <property type="term" value="P:carbohydrate metabolic process"/>
    <property type="evidence" value="ECO:0007669"/>
    <property type="project" value="InterPro"/>
</dbReference>
<dbReference type="GO" id="GO:0005576">
    <property type="term" value="C:extracellular region"/>
    <property type="evidence" value="ECO:0007669"/>
    <property type="project" value="TreeGrafter"/>
</dbReference>
<dbReference type="GO" id="GO:0008061">
    <property type="term" value="F:chitin binding"/>
    <property type="evidence" value="ECO:0007669"/>
    <property type="project" value="InterPro"/>
</dbReference>
<dbReference type="AlphaFoldDB" id="A0A2P5D3T1"/>
<gene>
    <name evidence="3" type="ORF">PanWU01x14_099560</name>
</gene>
<organism evidence="3 4">
    <name type="scientific">Parasponia andersonii</name>
    <name type="common">Sponia andersonii</name>
    <dbReference type="NCBI Taxonomy" id="3476"/>
    <lineage>
        <taxon>Eukaryota</taxon>
        <taxon>Viridiplantae</taxon>
        <taxon>Streptophyta</taxon>
        <taxon>Embryophyta</taxon>
        <taxon>Tracheophyta</taxon>
        <taxon>Spermatophyta</taxon>
        <taxon>Magnoliopsida</taxon>
        <taxon>eudicotyledons</taxon>
        <taxon>Gunneridae</taxon>
        <taxon>Pentapetalae</taxon>
        <taxon>rosids</taxon>
        <taxon>fabids</taxon>
        <taxon>Rosales</taxon>
        <taxon>Cannabaceae</taxon>
        <taxon>Parasponia</taxon>
    </lineage>
</organism>
<protein>
    <submittedName>
        <fullName evidence="3">1,4-alpha-glucan-branching enzyme</fullName>
    </submittedName>
</protein>
<dbReference type="Proteomes" id="UP000237105">
    <property type="component" value="Unassembled WGS sequence"/>
</dbReference>
<feature type="domain" description="GH18" evidence="2">
    <location>
        <begin position="28"/>
        <end position="212"/>
    </location>
</feature>
<dbReference type="Pfam" id="PF00704">
    <property type="entry name" value="Glyco_hydro_18"/>
    <property type="match status" value="1"/>
</dbReference>
<dbReference type="InterPro" id="IPR050314">
    <property type="entry name" value="Glycosyl_Hydrlase_18"/>
</dbReference>
<dbReference type="STRING" id="3476.A0A2P5D3T1"/>
<evidence type="ECO:0000259" key="2">
    <source>
        <dbReference type="PROSITE" id="PS51910"/>
    </source>
</evidence>
<comment type="caution">
    <text evidence="3">The sequence shown here is derived from an EMBL/GenBank/DDBJ whole genome shotgun (WGS) entry which is preliminary data.</text>
</comment>
<evidence type="ECO:0000256" key="1">
    <source>
        <dbReference type="SAM" id="SignalP"/>
    </source>
</evidence>
<feature type="chain" id="PRO_5015162143" evidence="1">
    <location>
        <begin position="26"/>
        <end position="212"/>
    </location>
</feature>